<evidence type="ECO:0000313" key="2">
    <source>
        <dbReference type="Proteomes" id="UP000515151"/>
    </source>
</evidence>
<reference evidence="3" key="2">
    <citation type="submission" date="2025-08" db="UniProtKB">
        <authorList>
            <consortium name="RefSeq"/>
        </authorList>
    </citation>
    <scope>IDENTIFICATION</scope>
    <source>
        <tissue evidence="3">Leaf</tissue>
    </source>
</reference>
<dbReference type="PANTHER" id="PTHR46477">
    <property type="entry name" value="CYSTEINE/HISTIDINE-RICH C1 DOMAIN FAMILY PROTEIN"/>
    <property type="match status" value="1"/>
</dbReference>
<dbReference type="SUPFAM" id="SSF57889">
    <property type="entry name" value="Cysteine-rich domain"/>
    <property type="match status" value="1"/>
</dbReference>
<feature type="region of interest" description="Disordered" evidence="1">
    <location>
        <begin position="1"/>
        <end position="32"/>
    </location>
</feature>
<evidence type="ECO:0000256" key="1">
    <source>
        <dbReference type="SAM" id="MobiDB-lite"/>
    </source>
</evidence>
<protein>
    <submittedName>
        <fullName evidence="3">Uncharacterized protein LOC116188950</fullName>
    </submittedName>
</protein>
<dbReference type="PANTHER" id="PTHR46477:SF5">
    <property type="entry name" value="PHORBOL-ESTER_DAG-TYPE DOMAIN-CONTAINING PROTEIN"/>
    <property type="match status" value="1"/>
</dbReference>
<proteinExistence type="predicted"/>
<gene>
    <name evidence="3" type="primary">LOC116188950</name>
</gene>
<reference evidence="2" key="1">
    <citation type="journal article" date="2020" name="Plant Biotechnol. J.">
        <title>The pomegranate (Punica granatum L.) draft genome dissects genetic divergence between soft- and hard-seeded cultivars.</title>
        <authorList>
            <person name="Luo X."/>
            <person name="Li H."/>
            <person name="Wu Z."/>
            <person name="Yao W."/>
            <person name="Zhao P."/>
            <person name="Cao D."/>
            <person name="Yu H."/>
            <person name="Li K."/>
            <person name="Poudel K."/>
            <person name="Zhao D."/>
            <person name="Zhang F."/>
            <person name="Xia X."/>
            <person name="Chen L."/>
            <person name="Wang Q."/>
            <person name="Jing D."/>
            <person name="Cao S."/>
        </authorList>
    </citation>
    <scope>NUCLEOTIDE SEQUENCE [LARGE SCALE GENOMIC DNA]</scope>
    <source>
        <strain evidence="2">cv. Tunisia</strain>
    </source>
</reference>
<dbReference type="RefSeq" id="XP_031374262.1">
    <property type="nucleotide sequence ID" value="XM_031518402.1"/>
</dbReference>
<feature type="region of interest" description="Disordered" evidence="1">
    <location>
        <begin position="283"/>
        <end position="303"/>
    </location>
</feature>
<organism evidence="2 3">
    <name type="scientific">Punica granatum</name>
    <name type="common">Pomegranate</name>
    <dbReference type="NCBI Taxonomy" id="22663"/>
    <lineage>
        <taxon>Eukaryota</taxon>
        <taxon>Viridiplantae</taxon>
        <taxon>Streptophyta</taxon>
        <taxon>Embryophyta</taxon>
        <taxon>Tracheophyta</taxon>
        <taxon>Spermatophyta</taxon>
        <taxon>Magnoliopsida</taxon>
        <taxon>eudicotyledons</taxon>
        <taxon>Gunneridae</taxon>
        <taxon>Pentapetalae</taxon>
        <taxon>rosids</taxon>
        <taxon>malvids</taxon>
        <taxon>Myrtales</taxon>
        <taxon>Lythraceae</taxon>
        <taxon>Punica</taxon>
    </lineage>
</organism>
<sequence>MQFSTSLGSGRMASPSVVRGPAARPPARLGSGGNGWMATPIVFEVPDTKPPGPLGSGSIVIQGPDAEPSTLLSSGRMATPAVQGLAAKPSGGLICKFKLKRYETAFMCNICMVDSYDTEGYHCNHCNLSRHKGCIKLASEINIDPGPNDIFRGGCTFKLHKKPKQARNSQNETWANYCMVCGLLIKSYSYHFRSTLGNQDLNMHPCCAELARHNRVPYELQLEEQHKCVWCSKDRPPEASHAGPMNYFCWSYKLTETGGRRYRIHVHCYRKMVNRARRSIVQSGHNARGGNHPIEIVLKGRGNGDTGRGNGDIDISWERLLRKGANIILNRMT</sequence>
<dbReference type="GeneID" id="116188950"/>
<keyword evidence="2" id="KW-1185">Reference proteome</keyword>
<name>A0A6P8BTP1_PUNGR</name>
<dbReference type="Proteomes" id="UP000515151">
    <property type="component" value="Chromosome 8"/>
</dbReference>
<dbReference type="AlphaFoldDB" id="A0A6P8BTP1"/>
<evidence type="ECO:0000313" key="3">
    <source>
        <dbReference type="RefSeq" id="XP_031374262.1"/>
    </source>
</evidence>
<dbReference type="InterPro" id="IPR046349">
    <property type="entry name" value="C1-like_sf"/>
</dbReference>
<dbReference type="OrthoDB" id="1841377at2759"/>
<accession>A0A6P8BTP1</accession>